<dbReference type="CDD" id="cd00293">
    <property type="entry name" value="USP-like"/>
    <property type="match status" value="1"/>
</dbReference>
<reference evidence="4" key="1">
    <citation type="submission" date="2017-02" db="EMBL/GenBank/DDBJ databases">
        <authorList>
            <person name="Varghese N."/>
            <person name="Submissions S."/>
        </authorList>
    </citation>
    <scope>NUCLEOTIDE SEQUENCE [LARGE SCALE GENOMIC DNA]</scope>
    <source>
        <strain evidence="4">DSM 22270</strain>
    </source>
</reference>
<evidence type="ECO:0000313" key="3">
    <source>
        <dbReference type="EMBL" id="SKC20264.1"/>
    </source>
</evidence>
<feature type="domain" description="UspA" evidence="2">
    <location>
        <begin position="1"/>
        <end position="141"/>
    </location>
</feature>
<evidence type="ECO:0000313" key="4">
    <source>
        <dbReference type="Proteomes" id="UP000190897"/>
    </source>
</evidence>
<evidence type="ECO:0000256" key="1">
    <source>
        <dbReference type="ARBA" id="ARBA00008791"/>
    </source>
</evidence>
<comment type="similarity">
    <text evidence="1">Belongs to the universal stress protein A family.</text>
</comment>
<keyword evidence="4" id="KW-1185">Reference proteome</keyword>
<feature type="domain" description="UspA" evidence="2">
    <location>
        <begin position="149"/>
        <end position="273"/>
    </location>
</feature>
<dbReference type="EMBL" id="FUZA01000017">
    <property type="protein sequence ID" value="SKC20264.1"/>
    <property type="molecule type" value="Genomic_DNA"/>
</dbReference>
<dbReference type="InterPro" id="IPR006015">
    <property type="entry name" value="Universal_stress_UspA"/>
</dbReference>
<gene>
    <name evidence="3" type="ORF">SAMN05660293_05622</name>
</gene>
<dbReference type="Pfam" id="PF00582">
    <property type="entry name" value="Usp"/>
    <property type="match status" value="2"/>
</dbReference>
<dbReference type="PANTHER" id="PTHR46268:SF6">
    <property type="entry name" value="UNIVERSAL STRESS PROTEIN UP12"/>
    <property type="match status" value="1"/>
</dbReference>
<dbReference type="PRINTS" id="PR01438">
    <property type="entry name" value="UNVRSLSTRESS"/>
</dbReference>
<dbReference type="SUPFAM" id="SSF52402">
    <property type="entry name" value="Adenine nucleotide alpha hydrolases-like"/>
    <property type="match status" value="2"/>
</dbReference>
<protein>
    <submittedName>
        <fullName evidence="3">Nucleotide-binding universal stress protein, UspA family</fullName>
    </submittedName>
</protein>
<dbReference type="OrthoDB" id="1522603at2"/>
<sequence>MKTILVPIDFSKNSQKVLKAAKVISDKTGAELAIMHTSQSADKGIAIPITEGTRVIFNELENSYKQQLDEYVAGVQSEGYQVHGIWESDAVQTAILRQADEINADLIVIGRTGQGTFMDKLIGSLSARVALDALCPVLVIPPQATVKEFKNIVYATRFDPRETEILHQIKALAKQLGAKLILVHINPFHQLGSHTNEEHMLRNIQELDIADMDVVIAQDINFIEGIRRYCYQEGADLLVVSTRERGFLEQYITNPSMTKRLVVETRLPLLVYHIR</sequence>
<evidence type="ECO:0000259" key="2">
    <source>
        <dbReference type="Pfam" id="PF00582"/>
    </source>
</evidence>
<dbReference type="PANTHER" id="PTHR46268">
    <property type="entry name" value="STRESS RESPONSE PROTEIN NHAX"/>
    <property type="match status" value="1"/>
</dbReference>
<organism evidence="3 4">
    <name type="scientific">Dyadobacter psychrophilus</name>
    <dbReference type="NCBI Taxonomy" id="651661"/>
    <lineage>
        <taxon>Bacteria</taxon>
        <taxon>Pseudomonadati</taxon>
        <taxon>Bacteroidota</taxon>
        <taxon>Cytophagia</taxon>
        <taxon>Cytophagales</taxon>
        <taxon>Spirosomataceae</taxon>
        <taxon>Dyadobacter</taxon>
    </lineage>
</organism>
<dbReference type="InterPro" id="IPR014729">
    <property type="entry name" value="Rossmann-like_a/b/a_fold"/>
</dbReference>
<proteinExistence type="inferred from homology"/>
<dbReference type="Gene3D" id="3.40.50.620">
    <property type="entry name" value="HUPs"/>
    <property type="match status" value="2"/>
</dbReference>
<dbReference type="InterPro" id="IPR006016">
    <property type="entry name" value="UspA"/>
</dbReference>
<dbReference type="Proteomes" id="UP000190897">
    <property type="component" value="Unassembled WGS sequence"/>
</dbReference>
<accession>A0A1T5HHX5</accession>
<dbReference type="AlphaFoldDB" id="A0A1T5HHX5"/>
<dbReference type="RefSeq" id="WP_082218042.1">
    <property type="nucleotide sequence ID" value="NZ_FUZA01000017.1"/>
</dbReference>
<name>A0A1T5HHX5_9BACT</name>